<dbReference type="Pfam" id="PF09774">
    <property type="entry name" value="MIX23"/>
    <property type="match status" value="1"/>
</dbReference>
<protein>
    <recommendedName>
        <fullName evidence="2">Protein MIX23</fullName>
    </recommendedName>
    <alternativeName>
        <fullName evidence="3">Coiled-coil domain-containing protein 58</fullName>
    </alternativeName>
</protein>
<sequence length="150" mass="17439">MAAPMRTSTDVPCEDFMGFQEGLKKMRLIDDRITNALNTSVPTISFSNKVDGTKQCKHLYEQLNASYDDREQRIKHCLKVTSEKVEELRKQKQLHGDDLQVAKLLRKEQTKLRLMQGELGVEGIIRERSLKLFYERCRDYYKPTSSKAPL</sequence>
<dbReference type="Proteomes" id="UP000749559">
    <property type="component" value="Unassembled WGS sequence"/>
</dbReference>
<evidence type="ECO:0000256" key="3">
    <source>
        <dbReference type="ARBA" id="ARBA00030733"/>
    </source>
</evidence>
<keyword evidence="5" id="KW-1185">Reference proteome</keyword>
<organism evidence="4 5">
    <name type="scientific">Owenia fusiformis</name>
    <name type="common">Polychaete worm</name>
    <dbReference type="NCBI Taxonomy" id="6347"/>
    <lineage>
        <taxon>Eukaryota</taxon>
        <taxon>Metazoa</taxon>
        <taxon>Spiralia</taxon>
        <taxon>Lophotrochozoa</taxon>
        <taxon>Annelida</taxon>
        <taxon>Polychaeta</taxon>
        <taxon>Sedentaria</taxon>
        <taxon>Canalipalpata</taxon>
        <taxon>Sabellida</taxon>
        <taxon>Oweniida</taxon>
        <taxon>Oweniidae</taxon>
        <taxon>Owenia</taxon>
    </lineage>
</organism>
<evidence type="ECO:0000256" key="2">
    <source>
        <dbReference type="ARBA" id="ARBA00024228"/>
    </source>
</evidence>
<reference evidence="4" key="1">
    <citation type="submission" date="2022-03" db="EMBL/GenBank/DDBJ databases">
        <authorList>
            <person name="Martin C."/>
        </authorList>
    </citation>
    <scope>NUCLEOTIDE SEQUENCE</scope>
</reference>
<evidence type="ECO:0000313" key="5">
    <source>
        <dbReference type="Proteomes" id="UP000749559"/>
    </source>
</evidence>
<dbReference type="PANTHER" id="PTHR31905:SF2">
    <property type="entry name" value="PROTEIN MIX23"/>
    <property type="match status" value="1"/>
</dbReference>
<dbReference type="PANTHER" id="PTHR31905">
    <property type="entry name" value="COILED-COIL DOMAIN-CONTAINING PROTEIN 58"/>
    <property type="match status" value="1"/>
</dbReference>
<name>A0A8J1TB30_OWEFU</name>
<comment type="similarity">
    <text evidence="1">Belongs to the MIX23 family.</text>
</comment>
<comment type="caution">
    <text evidence="4">The sequence shown here is derived from an EMBL/GenBank/DDBJ whole genome shotgun (WGS) entry which is preliminary data.</text>
</comment>
<evidence type="ECO:0000313" key="4">
    <source>
        <dbReference type="EMBL" id="CAH1799953.1"/>
    </source>
</evidence>
<dbReference type="EMBL" id="CAIIXF020000011">
    <property type="protein sequence ID" value="CAH1799953.1"/>
    <property type="molecule type" value="Genomic_DNA"/>
</dbReference>
<proteinExistence type="inferred from homology"/>
<accession>A0A8J1TB30</accession>
<dbReference type="OrthoDB" id="5593818at2759"/>
<dbReference type="InterPro" id="IPR019171">
    <property type="entry name" value="MIX23"/>
</dbReference>
<dbReference type="AlphaFoldDB" id="A0A8J1TB30"/>
<gene>
    <name evidence="4" type="ORF">OFUS_LOCUS23906</name>
</gene>
<dbReference type="GO" id="GO:0005758">
    <property type="term" value="C:mitochondrial intermembrane space"/>
    <property type="evidence" value="ECO:0007669"/>
    <property type="project" value="InterPro"/>
</dbReference>
<evidence type="ECO:0000256" key="1">
    <source>
        <dbReference type="ARBA" id="ARBA00024204"/>
    </source>
</evidence>